<name>A0A1J5P9N9_9ZZZZ</name>
<dbReference type="EMBL" id="MLJW01008331">
    <property type="protein sequence ID" value="OIQ64204.1"/>
    <property type="molecule type" value="Genomic_DNA"/>
</dbReference>
<organism evidence="1">
    <name type="scientific">mine drainage metagenome</name>
    <dbReference type="NCBI Taxonomy" id="410659"/>
    <lineage>
        <taxon>unclassified sequences</taxon>
        <taxon>metagenomes</taxon>
        <taxon>ecological metagenomes</taxon>
    </lineage>
</organism>
<dbReference type="AlphaFoldDB" id="A0A1J5P9N9"/>
<protein>
    <submittedName>
        <fullName evidence="1">Uncharacterized protein</fullName>
    </submittedName>
</protein>
<reference evidence="1" key="1">
    <citation type="submission" date="2016-10" db="EMBL/GenBank/DDBJ databases">
        <title>Sequence of Gallionella enrichment culture.</title>
        <authorList>
            <person name="Poehlein A."/>
            <person name="Muehling M."/>
            <person name="Daniel R."/>
        </authorList>
    </citation>
    <scope>NUCLEOTIDE SEQUENCE</scope>
</reference>
<comment type="caution">
    <text evidence="1">The sequence shown here is derived from an EMBL/GenBank/DDBJ whole genome shotgun (WGS) entry which is preliminary data.</text>
</comment>
<proteinExistence type="predicted"/>
<accession>A0A1J5P9N9</accession>
<gene>
    <name evidence="1" type="ORF">GALL_542460</name>
</gene>
<sequence>MARLADSLQIEPRDRVTSGDDAVVRPAGLRHQHIFVARGFGLDDVARRRCTDFLVRREQHGDRQRRRKGCARQLPDRFQREVVAALHVEDSGPETFVAFAPPLQFFQRAHRMYRVEMAGDQNAGLTLLGMRKPRADATAKTLPSGDPLDRGAHDRHVARGEIKHAIHRACVPGRAFALHPAAQASQHGLGIEGKVGGVHREALKFDRA</sequence>
<evidence type="ECO:0000313" key="1">
    <source>
        <dbReference type="EMBL" id="OIQ64204.1"/>
    </source>
</evidence>